<dbReference type="OMA" id="EINNFKM"/>
<name>E5A7S3_LEPMJ</name>
<feature type="compositionally biased region" description="Basic and acidic residues" evidence="1">
    <location>
        <begin position="627"/>
        <end position="638"/>
    </location>
</feature>
<gene>
    <name evidence="2" type="ORF">LEMA_P089070.1</name>
</gene>
<dbReference type="STRING" id="985895.E5A7S3"/>
<feature type="compositionally biased region" description="Polar residues" evidence="1">
    <location>
        <begin position="576"/>
        <end position="592"/>
    </location>
</feature>
<feature type="compositionally biased region" description="Polar residues" evidence="1">
    <location>
        <begin position="311"/>
        <end position="324"/>
    </location>
</feature>
<dbReference type="PANTHER" id="PTHR12751">
    <property type="entry name" value="PHOSPHATASE AND ACTIN REGULATOR PHACTR"/>
    <property type="match status" value="1"/>
</dbReference>
<proteinExistence type="predicted"/>
<feature type="compositionally biased region" description="Low complexity" evidence="1">
    <location>
        <begin position="325"/>
        <end position="336"/>
    </location>
</feature>
<feature type="compositionally biased region" description="Polar residues" evidence="1">
    <location>
        <begin position="337"/>
        <end position="377"/>
    </location>
</feature>
<feature type="region of interest" description="Disordered" evidence="1">
    <location>
        <begin position="818"/>
        <end position="840"/>
    </location>
</feature>
<dbReference type="Proteomes" id="UP000002668">
    <property type="component" value="Genome"/>
</dbReference>
<feature type="compositionally biased region" description="Polar residues" evidence="1">
    <location>
        <begin position="526"/>
        <end position="538"/>
    </location>
</feature>
<feature type="compositionally biased region" description="Polar residues" evidence="1">
    <location>
        <begin position="479"/>
        <end position="520"/>
    </location>
</feature>
<feature type="compositionally biased region" description="Low complexity" evidence="1">
    <location>
        <begin position="445"/>
        <end position="459"/>
    </location>
</feature>
<protein>
    <recommendedName>
        <fullName evidence="4">Protein BNI4</fullName>
    </recommendedName>
</protein>
<dbReference type="AlphaFoldDB" id="E5A7S3"/>
<feature type="region of interest" description="Disordered" evidence="1">
    <location>
        <begin position="311"/>
        <end position="563"/>
    </location>
</feature>
<dbReference type="InParanoid" id="E5A7S3"/>
<accession>E5A7S3</accession>
<reference evidence="3" key="1">
    <citation type="journal article" date="2011" name="Nat. Commun.">
        <title>Effector diversification within compartments of the Leptosphaeria maculans genome affected by Repeat-Induced Point mutations.</title>
        <authorList>
            <person name="Rouxel T."/>
            <person name="Grandaubert J."/>
            <person name="Hane J.K."/>
            <person name="Hoede C."/>
            <person name="van de Wouw A.P."/>
            <person name="Couloux A."/>
            <person name="Dominguez V."/>
            <person name="Anthouard V."/>
            <person name="Bally P."/>
            <person name="Bourras S."/>
            <person name="Cozijnsen A.J."/>
            <person name="Ciuffetti L.M."/>
            <person name="Degrave A."/>
            <person name="Dilmaghani A."/>
            <person name="Duret L."/>
            <person name="Fudal I."/>
            <person name="Goodwin S.B."/>
            <person name="Gout L."/>
            <person name="Glaser N."/>
            <person name="Linglin J."/>
            <person name="Kema G.H.J."/>
            <person name="Lapalu N."/>
            <person name="Lawrence C.B."/>
            <person name="May K."/>
            <person name="Meyer M."/>
            <person name="Ollivier B."/>
            <person name="Poulain J."/>
            <person name="Schoch C.L."/>
            <person name="Simon A."/>
            <person name="Spatafora J.W."/>
            <person name="Stachowiak A."/>
            <person name="Turgeon B.G."/>
            <person name="Tyler B.M."/>
            <person name="Vincent D."/>
            <person name="Weissenbach J."/>
            <person name="Amselem J."/>
            <person name="Quesneville H."/>
            <person name="Oliver R.P."/>
            <person name="Wincker P."/>
            <person name="Balesdent M.-H."/>
            <person name="Howlett B.J."/>
        </authorList>
    </citation>
    <scope>NUCLEOTIDE SEQUENCE [LARGE SCALE GENOMIC DNA]</scope>
    <source>
        <strain evidence="3">JN3 / isolate v23.1.3 / race Av1-4-5-6-7-8</strain>
    </source>
</reference>
<feature type="compositionally biased region" description="Polar residues" evidence="1">
    <location>
        <begin position="553"/>
        <end position="563"/>
    </location>
</feature>
<feature type="compositionally biased region" description="Basic and acidic residues" evidence="1">
    <location>
        <begin position="431"/>
        <end position="441"/>
    </location>
</feature>
<dbReference type="OrthoDB" id="5563016at2759"/>
<dbReference type="PANTHER" id="PTHR12751:SF18">
    <property type="entry name" value="PHOSPHATASE AND ACTIN REGULATOR 1"/>
    <property type="match status" value="1"/>
</dbReference>
<feature type="region of interest" description="Disordered" evidence="1">
    <location>
        <begin position="878"/>
        <end position="953"/>
    </location>
</feature>
<evidence type="ECO:0008006" key="4">
    <source>
        <dbReference type="Google" id="ProtNLM"/>
    </source>
</evidence>
<evidence type="ECO:0000313" key="3">
    <source>
        <dbReference type="Proteomes" id="UP000002668"/>
    </source>
</evidence>
<feature type="region of interest" description="Disordered" evidence="1">
    <location>
        <begin position="576"/>
        <end position="666"/>
    </location>
</feature>
<evidence type="ECO:0000313" key="2">
    <source>
        <dbReference type="EMBL" id="CBX99668.1"/>
    </source>
</evidence>
<dbReference type="GO" id="GO:0030036">
    <property type="term" value="P:actin cytoskeleton organization"/>
    <property type="evidence" value="ECO:0007669"/>
    <property type="project" value="TreeGrafter"/>
</dbReference>
<sequence>MGGPAHFIVEFAAHRSGKRAPEWDRATLFAQMVKNKGLFAAMQPRLWTGAADWGLFSEAGLAITATLVHRTTQATGTLPKVLCAPRTAVQGTAMVLAVQWQANWHDTTLVPRVNQEREDELALHMLWHWTGEGEGGRRKALGLQRSRTTPPIILCTCPPLLEHPTTTLFTARETPSPSLYYFPSACLLIPPRRSQHHKAAYPSAVQCRPEQLLGRLEGPTADAASLYTSPPRPSPLLEPLHHKLPSPPPTPASRTYKAIHANTTSRCRIAVAASSVSPYLDFPSSTSTEHSTNRSAKIPMATVLSPIVQPSSPITMPYSSSDAYQNQPTQPKNQQPRSTQMPRNQYNGTTGTSGATGYRGTSTPIAPYAFSSTPQLRQENKSAPAANGPTAQQQQQQARLGHPSHPSSSSDSTVSTSGSSSRSSAGPPLVSKDDGDLRKPVDNFTPSISLSIPDLSLTLGGDAPVKPSPGRYRRAPGRTDSSTSVPTGATTPTQRSPSIGFSTAQPAQSAVVVNSDNEPSAKSGHNRANSADETQITRQGGVDPAKRYRRRSSSGVEASNLTTNMATLQVATNGLQAASPNTGQPKSSSGRPASSRGHERQGSPRPEVTTQRSYASVAGGGGSKAAAGKDAKASESVKRHAPSPLSNPLSPSGPPSPTTPQSTAAQQLAALNDKEKGMKSRLRRAFSFGSAAELRRASAENTLSAERAKLRKERYHNDEDAEQAAIIAKQEAAGIGAGIYSGQGGIGSTDNLSIQSAASSASIMLRKMGHGMKKGTKSIKGLFRPKSVIGVPAADGPIASPSVGQVSLVTVEAERQKVNVNANPHEQAGGGTGYPRLERNSVDAGHASDVANPSAMVNDSFSRRSIVGGDRERAEVLSSMKRGILKRTGTNSDSGSPVLKPVDAVPNAGNSRSNSPSTPRTDGSQPRSDDYFAKPPRIHNGSTRSLPITPHGGLKNISFSPRIQFHDAWSPQDYDRRGDIATCNRLTPMLAQQIKEELNSFKMEMEVHEASKPHTHFF</sequence>
<dbReference type="VEuPathDB" id="FungiDB:LEMA_P089070.1"/>
<keyword evidence="3" id="KW-1185">Reference proteome</keyword>
<dbReference type="EMBL" id="FP929136">
    <property type="protein sequence ID" value="CBX99668.1"/>
    <property type="molecule type" value="Genomic_DNA"/>
</dbReference>
<evidence type="ECO:0000256" key="1">
    <source>
        <dbReference type="SAM" id="MobiDB-lite"/>
    </source>
</evidence>
<organism evidence="2 3">
    <name type="scientific">Leptosphaeria maculans (strain JN3 / isolate v23.1.3 / race Av1-4-5-6-7-8)</name>
    <name type="common">Blackleg fungus</name>
    <name type="synonym">Phoma lingam</name>
    <dbReference type="NCBI Taxonomy" id="985895"/>
    <lineage>
        <taxon>Eukaryota</taxon>
        <taxon>Fungi</taxon>
        <taxon>Dikarya</taxon>
        <taxon>Ascomycota</taxon>
        <taxon>Pezizomycotina</taxon>
        <taxon>Dothideomycetes</taxon>
        <taxon>Pleosporomycetidae</taxon>
        <taxon>Pleosporales</taxon>
        <taxon>Pleosporineae</taxon>
        <taxon>Leptosphaeriaceae</taxon>
        <taxon>Plenodomus</taxon>
        <taxon>Plenodomus lingam/Leptosphaeria maculans species complex</taxon>
    </lineage>
</organism>
<feature type="region of interest" description="Disordered" evidence="1">
    <location>
        <begin position="222"/>
        <end position="255"/>
    </location>
</feature>
<feature type="compositionally biased region" description="Polar residues" evidence="1">
    <location>
        <begin position="908"/>
        <end position="926"/>
    </location>
</feature>
<dbReference type="HOGENOM" id="CLU_011525_0_0_1"/>
<dbReference type="eggNOG" id="KOG4339">
    <property type="taxonomic scope" value="Eukaryota"/>
</dbReference>
<dbReference type="GO" id="GO:0003779">
    <property type="term" value="F:actin binding"/>
    <property type="evidence" value="ECO:0007669"/>
    <property type="project" value="TreeGrafter"/>
</dbReference>
<feature type="compositionally biased region" description="Low complexity" evidence="1">
    <location>
        <begin position="392"/>
        <end position="430"/>
    </location>
</feature>